<dbReference type="SMART" id="SM00239">
    <property type="entry name" value="C2"/>
    <property type="match status" value="1"/>
</dbReference>
<feature type="transmembrane region" description="Helical" evidence="4">
    <location>
        <begin position="12"/>
        <end position="29"/>
    </location>
</feature>
<evidence type="ECO:0000313" key="7">
    <source>
        <dbReference type="Proteomes" id="UP001206925"/>
    </source>
</evidence>
<dbReference type="GO" id="GO:0004630">
    <property type="term" value="F:phospholipase D activity"/>
    <property type="evidence" value="ECO:0007669"/>
    <property type="project" value="TreeGrafter"/>
</dbReference>
<evidence type="ECO:0000256" key="2">
    <source>
        <dbReference type="ARBA" id="ARBA00023098"/>
    </source>
</evidence>
<dbReference type="SUPFAM" id="SSF49562">
    <property type="entry name" value="C2 domain (Calcium/lipid-binding domain, CaLB)"/>
    <property type="match status" value="1"/>
</dbReference>
<evidence type="ECO:0000259" key="5">
    <source>
        <dbReference type="PROSITE" id="PS50004"/>
    </source>
</evidence>
<dbReference type="PROSITE" id="PS50004">
    <property type="entry name" value="C2"/>
    <property type="match status" value="1"/>
</dbReference>
<dbReference type="InterPro" id="IPR015679">
    <property type="entry name" value="PLipase_D_fam"/>
</dbReference>
<dbReference type="AlphaFoldDB" id="A0AAD5CYD5"/>
<keyword evidence="4" id="KW-0472">Membrane</keyword>
<accession>A0AAD5CYD5</accession>
<dbReference type="PANTHER" id="PTHR18896">
    <property type="entry name" value="PHOSPHOLIPASE D"/>
    <property type="match status" value="1"/>
</dbReference>
<dbReference type="PANTHER" id="PTHR18896:SF188">
    <property type="entry name" value="PHOSPHOLIPASE D"/>
    <property type="match status" value="1"/>
</dbReference>
<organism evidence="6 7">
    <name type="scientific">Ambrosia artemisiifolia</name>
    <name type="common">Common ragweed</name>
    <dbReference type="NCBI Taxonomy" id="4212"/>
    <lineage>
        <taxon>Eukaryota</taxon>
        <taxon>Viridiplantae</taxon>
        <taxon>Streptophyta</taxon>
        <taxon>Embryophyta</taxon>
        <taxon>Tracheophyta</taxon>
        <taxon>Spermatophyta</taxon>
        <taxon>Magnoliopsida</taxon>
        <taxon>eudicotyledons</taxon>
        <taxon>Gunneridae</taxon>
        <taxon>Pentapetalae</taxon>
        <taxon>asterids</taxon>
        <taxon>campanulids</taxon>
        <taxon>Asterales</taxon>
        <taxon>Asteraceae</taxon>
        <taxon>Asteroideae</taxon>
        <taxon>Heliantheae alliance</taxon>
        <taxon>Heliantheae</taxon>
        <taxon>Ambrosia</taxon>
    </lineage>
</organism>
<evidence type="ECO:0000256" key="3">
    <source>
        <dbReference type="SAM" id="MobiDB-lite"/>
    </source>
</evidence>
<dbReference type="GO" id="GO:0005886">
    <property type="term" value="C:plasma membrane"/>
    <property type="evidence" value="ECO:0007669"/>
    <property type="project" value="TreeGrafter"/>
</dbReference>
<gene>
    <name evidence="6" type="ORF">M8C21_012410</name>
</gene>
<feature type="domain" description="C2" evidence="5">
    <location>
        <begin position="198"/>
        <end position="325"/>
    </location>
</feature>
<proteinExistence type="predicted"/>
<protein>
    <recommendedName>
        <fullName evidence="5">C2 domain-containing protein</fullName>
    </recommendedName>
</protein>
<dbReference type="Pfam" id="PF00168">
    <property type="entry name" value="C2"/>
    <property type="match status" value="1"/>
</dbReference>
<feature type="region of interest" description="Disordered" evidence="3">
    <location>
        <begin position="42"/>
        <end position="61"/>
    </location>
</feature>
<comment type="caution">
    <text evidence="6">The sequence shown here is derived from an EMBL/GenBank/DDBJ whole genome shotgun (WGS) entry which is preliminary data.</text>
</comment>
<dbReference type="Gene3D" id="2.60.40.150">
    <property type="entry name" value="C2 domain"/>
    <property type="match status" value="1"/>
</dbReference>
<keyword evidence="4" id="KW-1133">Transmembrane helix</keyword>
<name>A0AAD5CYD5_AMBAR</name>
<dbReference type="InterPro" id="IPR000008">
    <property type="entry name" value="C2_dom"/>
</dbReference>
<sequence length="361" mass="40088">MVKILHYNRNYFYLFPFLFPPFSFTYLLSSSPSTSSIQYQKTSSYSPNAAPSEATSNLSSCPPHNSAVFSPYHYPYPYLYPYQSQPSPGDGSPQTLLYHYPRYMYPLPFQSSSLHDSEESVCGVTTDHLGEDDVMSSHFIKQKLSHIPYSGHHHSASYPSAFTGLTSHMGSLDSTQLLAIQHHASLDLANHQNYQIVPFGTPKKALKVLLLHGNLDIWVHEAKNLPNMDVFHKTMGDVLNRFSGKQTSDPYVSIAITSAVIGRTYVLTNSEHPIWNQHFSVPVAHHTAEVHFLVKDSDVVGSQLIGAVAIPVEHIYTGSKIEGLFPLINANGRPCKNGASLALTMQYIPMARLSLYNNGVG</sequence>
<keyword evidence="7" id="KW-1185">Reference proteome</keyword>
<dbReference type="CDD" id="cd04015">
    <property type="entry name" value="C2_plant_PLD"/>
    <property type="match status" value="1"/>
</dbReference>
<dbReference type="GO" id="GO:0009395">
    <property type="term" value="P:phospholipid catabolic process"/>
    <property type="evidence" value="ECO:0007669"/>
    <property type="project" value="TreeGrafter"/>
</dbReference>
<dbReference type="Proteomes" id="UP001206925">
    <property type="component" value="Unassembled WGS sequence"/>
</dbReference>
<reference evidence="6" key="1">
    <citation type="submission" date="2022-06" db="EMBL/GenBank/DDBJ databases">
        <title>Uncovering the hologenomic basis of an extraordinary plant invasion.</title>
        <authorList>
            <person name="Bieker V.C."/>
            <person name="Martin M.D."/>
            <person name="Gilbert T."/>
            <person name="Hodgins K."/>
            <person name="Battlay P."/>
            <person name="Petersen B."/>
            <person name="Wilson J."/>
        </authorList>
    </citation>
    <scope>NUCLEOTIDE SEQUENCE</scope>
    <source>
        <strain evidence="6">AA19_3_7</strain>
        <tissue evidence="6">Leaf</tissue>
    </source>
</reference>
<dbReference type="EMBL" id="JAMZMK010006496">
    <property type="protein sequence ID" value="KAI7748610.1"/>
    <property type="molecule type" value="Genomic_DNA"/>
</dbReference>
<feature type="non-terminal residue" evidence="6">
    <location>
        <position position="1"/>
    </location>
</feature>
<keyword evidence="2" id="KW-0443">Lipid metabolism</keyword>
<evidence type="ECO:0000256" key="4">
    <source>
        <dbReference type="SAM" id="Phobius"/>
    </source>
</evidence>
<evidence type="ECO:0000313" key="6">
    <source>
        <dbReference type="EMBL" id="KAI7748610.1"/>
    </source>
</evidence>
<evidence type="ECO:0000256" key="1">
    <source>
        <dbReference type="ARBA" id="ARBA00022737"/>
    </source>
</evidence>
<keyword evidence="4" id="KW-0812">Transmembrane</keyword>
<dbReference type="InterPro" id="IPR035892">
    <property type="entry name" value="C2_domain_sf"/>
</dbReference>
<keyword evidence="1" id="KW-0677">Repeat</keyword>